<dbReference type="GO" id="GO:0005576">
    <property type="term" value="C:extracellular region"/>
    <property type="evidence" value="ECO:0007669"/>
    <property type="project" value="UniProtKB-SubCell"/>
</dbReference>
<evidence type="ECO:0000256" key="2">
    <source>
        <dbReference type="ARBA" id="ARBA00011255"/>
    </source>
</evidence>
<dbReference type="PANTHER" id="PTHR30288">
    <property type="entry name" value="FLAGELLAR CAP/ASSEMBLY PROTEIN FLID"/>
    <property type="match status" value="1"/>
</dbReference>
<dbReference type="Pfam" id="PF07195">
    <property type="entry name" value="FliD_C"/>
    <property type="match status" value="1"/>
</dbReference>
<reference evidence="8 9" key="1">
    <citation type="journal article" date="2016" name="Genome Announc.">
        <title>Draft Genome Sequence of 'Halomonas chromatireducens' Strain AGD 8-3, a Haloalkaliphilic Chromate- and Selenite-Reducing Gammaproteobacterium.</title>
        <authorList>
            <person name="Sharko F.S."/>
            <person name="Shapovalova A.A."/>
            <person name="Tsygankova S.V."/>
            <person name="Komova A.V."/>
            <person name="Boulygina E.S."/>
            <person name="Teslyuk A.B."/>
            <person name="Gotovtsev P.M."/>
            <person name="Namsaraev Z.B."/>
            <person name="Khijniak T.V."/>
            <person name="Nedoluzhko A.V."/>
            <person name="Vasilov R.G."/>
        </authorList>
    </citation>
    <scope>NUCLEOTIDE SEQUENCE [LARGE SCALE GENOMIC DNA]</scope>
    <source>
        <strain evidence="8 9">AGD 8-3</strain>
    </source>
</reference>
<dbReference type="OrthoDB" id="5980200at2"/>
<evidence type="ECO:0000256" key="5">
    <source>
        <dbReference type="RuleBase" id="RU362066"/>
    </source>
</evidence>
<dbReference type="NCBIfam" id="NF005955">
    <property type="entry name" value="PRK08032.1"/>
    <property type="match status" value="1"/>
</dbReference>
<keyword evidence="8" id="KW-0966">Cell projection</keyword>
<evidence type="ECO:0000259" key="7">
    <source>
        <dbReference type="Pfam" id="PF07195"/>
    </source>
</evidence>
<dbReference type="Pfam" id="PF02465">
    <property type="entry name" value="FliD_N"/>
    <property type="match status" value="1"/>
</dbReference>
<dbReference type="STRING" id="507626.LOKO_02778"/>
<dbReference type="PATRIC" id="fig|507626.3.peg.2773"/>
<dbReference type="Proteomes" id="UP000063387">
    <property type="component" value="Chromosome"/>
</dbReference>
<dbReference type="GO" id="GO:0009424">
    <property type="term" value="C:bacterial-type flagellum hook"/>
    <property type="evidence" value="ECO:0007669"/>
    <property type="project" value="UniProtKB-UniRule"/>
</dbReference>
<dbReference type="PANTHER" id="PTHR30288:SF0">
    <property type="entry name" value="FLAGELLAR HOOK-ASSOCIATED PROTEIN 2"/>
    <property type="match status" value="1"/>
</dbReference>
<dbReference type="GO" id="GO:0007155">
    <property type="term" value="P:cell adhesion"/>
    <property type="evidence" value="ECO:0007669"/>
    <property type="project" value="InterPro"/>
</dbReference>
<comment type="subcellular location">
    <subcellularLocation>
        <location evidence="5">Secreted</location>
    </subcellularLocation>
    <subcellularLocation>
        <location evidence="5">Bacterial flagellum</location>
    </subcellularLocation>
</comment>
<keyword evidence="8" id="KW-0969">Cilium</keyword>
<keyword evidence="8" id="KW-0282">Flagellum</keyword>
<evidence type="ECO:0000313" key="8">
    <source>
        <dbReference type="EMBL" id="AMD01830.1"/>
    </source>
</evidence>
<organism evidence="8 9">
    <name type="scientific">Halomonas chromatireducens</name>
    <dbReference type="NCBI Taxonomy" id="507626"/>
    <lineage>
        <taxon>Bacteria</taxon>
        <taxon>Pseudomonadati</taxon>
        <taxon>Pseudomonadota</taxon>
        <taxon>Gammaproteobacteria</taxon>
        <taxon>Oceanospirillales</taxon>
        <taxon>Halomonadaceae</taxon>
        <taxon>Halomonas</taxon>
    </lineage>
</organism>
<keyword evidence="9" id="KW-1185">Reference proteome</keyword>
<accession>A0A0X8HFR8</accession>
<keyword evidence="3 5" id="KW-0175">Coiled coil</keyword>
<feature type="domain" description="Flagellar hook-associated protein 2 N-terminal" evidence="6">
    <location>
        <begin position="11"/>
        <end position="106"/>
    </location>
</feature>
<gene>
    <name evidence="8" type="primary">fliD_1</name>
    <name evidence="8" type="ORF">LOKO_02778</name>
</gene>
<comment type="function">
    <text evidence="5">Required for morphogenesis and for the elongation of the flagellar filament by facilitating polymerization of the flagellin monomers at the tip of growing filament. Forms a capping structure, which prevents flagellin subunits (transported through the central channel of the flagellum) from leaking out without polymerization at the distal end.</text>
</comment>
<dbReference type="GO" id="GO:0071973">
    <property type="term" value="P:bacterial-type flagellum-dependent cell motility"/>
    <property type="evidence" value="ECO:0007669"/>
    <property type="project" value="TreeGrafter"/>
</dbReference>
<dbReference type="KEGG" id="hco:LOKO_02778"/>
<feature type="domain" description="Flagellar hook-associated protein 2 C-terminal" evidence="7">
    <location>
        <begin position="220"/>
        <end position="444"/>
    </location>
</feature>
<proteinExistence type="inferred from homology"/>
<dbReference type="AlphaFoldDB" id="A0A0X8HFR8"/>
<feature type="coiled-coil region" evidence="5">
    <location>
        <begin position="400"/>
        <end position="427"/>
    </location>
</feature>
<evidence type="ECO:0000259" key="6">
    <source>
        <dbReference type="Pfam" id="PF02465"/>
    </source>
</evidence>
<evidence type="ECO:0000313" key="9">
    <source>
        <dbReference type="Proteomes" id="UP000063387"/>
    </source>
</evidence>
<evidence type="ECO:0000256" key="4">
    <source>
        <dbReference type="ARBA" id="ARBA00023143"/>
    </source>
</evidence>
<dbReference type="EMBL" id="CP014226">
    <property type="protein sequence ID" value="AMD01830.1"/>
    <property type="molecule type" value="Genomic_DNA"/>
</dbReference>
<evidence type="ECO:0000256" key="1">
    <source>
        <dbReference type="ARBA" id="ARBA00009764"/>
    </source>
</evidence>
<dbReference type="InterPro" id="IPR040026">
    <property type="entry name" value="FliD"/>
</dbReference>
<dbReference type="GO" id="GO:0009421">
    <property type="term" value="C:bacterial-type flagellum filament cap"/>
    <property type="evidence" value="ECO:0007669"/>
    <property type="project" value="InterPro"/>
</dbReference>
<dbReference type="RefSeq" id="WP_066450488.1">
    <property type="nucleotide sequence ID" value="NZ_CP014226.1"/>
</dbReference>
<dbReference type="InterPro" id="IPR010810">
    <property type="entry name" value="Flagellin_hook_IN_motif"/>
</dbReference>
<keyword evidence="5" id="KW-0964">Secreted</keyword>
<name>A0A0X8HFR8_9GAMM</name>
<dbReference type="InterPro" id="IPR010809">
    <property type="entry name" value="FliD_C"/>
</dbReference>
<comment type="subunit">
    <text evidence="2 5">Homopentamer.</text>
</comment>
<dbReference type="Pfam" id="PF07196">
    <property type="entry name" value="Flagellin_IN"/>
    <property type="match status" value="1"/>
</dbReference>
<dbReference type="InterPro" id="IPR003481">
    <property type="entry name" value="FliD_N"/>
</dbReference>
<comment type="similarity">
    <text evidence="1 5">Belongs to the FliD family.</text>
</comment>
<protein>
    <recommendedName>
        <fullName evidence="5">Flagellar hook-associated protein 2</fullName>
        <shortName evidence="5">HAP2</shortName>
    </recommendedName>
    <alternativeName>
        <fullName evidence="5">Flagellar cap protein</fullName>
    </alternativeName>
</protein>
<sequence length="464" mass="48774">MTTITSLGIGSGLDLNGLLDQLNAAERGKLEPIKLQQKSHQARISAYGKLQGALATFQSAAAKLNDSKFFQSVGSNVTGSGVKAAASAAAQPGRFDVAVKELARAQSVATGGFAEGAKFGGELTMTVGTGDKAKAVSIDLAPNSSLSDLRDAINAKKAGVTASIVNDGDPDSPYRLVLTANATGENAAIQSVALGGENGFSFDLGAEPDAAGSMSQVVAAQNAVLEVNGIRITSQSNQVKGAIQGVTLDLSETTAEGSSVTVVVERNTLAIREAVSGFVKAYNDMRSTISGLTKFNADTGDAGELLGDNTLRTVENRMRSVLAGGVGEGELRMLSDIGISLQRDGKLKLDEDRLSNIVANQPEALSAFFAGQNKAGGMAGKLNESLDQMLGDRGLLDNAKRGLETRLSSLADRFERMERSIEKTIDRYRIQFGQLDSMIATMNQTSDYLFQQFDMMNAQLGRKK</sequence>
<keyword evidence="4 5" id="KW-0975">Bacterial flagellum</keyword>
<evidence type="ECO:0000256" key="3">
    <source>
        <dbReference type="ARBA" id="ARBA00023054"/>
    </source>
</evidence>
<reference evidence="8 9" key="2">
    <citation type="submission" date="2016-02" db="EMBL/GenBank/DDBJ databases">
        <authorList>
            <person name="Wen L."/>
            <person name="He K."/>
            <person name="Yang H."/>
        </authorList>
    </citation>
    <scope>NUCLEOTIDE SEQUENCE [LARGE SCALE GENOMIC DNA]</scope>
    <source>
        <strain evidence="8 9">AGD 8-3</strain>
    </source>
</reference>